<feature type="transmembrane region" description="Helical" evidence="6">
    <location>
        <begin position="239"/>
        <end position="257"/>
    </location>
</feature>
<evidence type="ECO:0000256" key="6">
    <source>
        <dbReference type="SAM" id="Phobius"/>
    </source>
</evidence>
<feature type="compositionally biased region" description="Basic and acidic residues" evidence="5">
    <location>
        <begin position="397"/>
        <end position="419"/>
    </location>
</feature>
<name>A0A9P6GGD1_9PLEO</name>
<feature type="region of interest" description="Disordered" evidence="5">
    <location>
        <begin position="393"/>
        <end position="419"/>
    </location>
</feature>
<feature type="transmembrane region" description="Helical" evidence="6">
    <location>
        <begin position="71"/>
        <end position="93"/>
    </location>
</feature>
<feature type="transmembrane region" description="Helical" evidence="6">
    <location>
        <begin position="197"/>
        <end position="218"/>
    </location>
</feature>
<dbReference type="PANTHER" id="PTHR23112:SF37">
    <property type="entry name" value="G PROTEIN-COUPLED RECEPTOR GPR1"/>
    <property type="match status" value="1"/>
</dbReference>
<feature type="transmembrane region" description="Helical" evidence="6">
    <location>
        <begin position="30"/>
        <end position="51"/>
    </location>
</feature>
<dbReference type="AlphaFoldDB" id="A0A9P6GGD1"/>
<feature type="region of interest" description="Disordered" evidence="5">
    <location>
        <begin position="346"/>
        <end position="374"/>
    </location>
</feature>
<evidence type="ECO:0000256" key="5">
    <source>
        <dbReference type="SAM" id="MobiDB-lite"/>
    </source>
</evidence>
<dbReference type="PANTHER" id="PTHR23112">
    <property type="entry name" value="G PROTEIN-COUPLED RECEPTOR 157-RELATED"/>
    <property type="match status" value="1"/>
</dbReference>
<accession>A0A9P6GGD1</accession>
<sequence length="419" mass="47021">MEDPRAVLVKRYFAYPNSLDPMTPTFHKGLIPLVIFAMASLVSVFALLCFVTWRLIGWRKSYREYVGGNQYILLIFNLLIADLQQSIAFVITFHWLRIGKILAPTAPCFIQAWFLHIGDISSGFFVLAIAIHTWLGVVKGYRMRYGWLIVLIVGLWCLAVLLTVLGPALHGNRFFTRAGGWCWVSTDFEAERLWLHYLWIFIVEFGTIVIYGHIFFHLKGRLRSIINNDTSKLSRATKFMVLYPAVYVFLTMPIAIGRMVSMAGVQLPDTFFCIAGAFLTSCGWVDALLYTMTRRVFVNSEISSHAYNRTTNTGGNNVARVGDDYGLHTMNKEVGRTVTIVGGTNRLSRMGDKKRRGHGGLTEHSASGSQDSIMKPIAGTSGIAIVTETNIQVESASARDSDETQRHIREGDIGRHPQP</sequence>
<dbReference type="Gene3D" id="1.20.1070.10">
    <property type="entry name" value="Rhodopsin 7-helix transmembrane proteins"/>
    <property type="match status" value="1"/>
</dbReference>
<evidence type="ECO:0000256" key="2">
    <source>
        <dbReference type="ARBA" id="ARBA00022692"/>
    </source>
</evidence>
<dbReference type="EMBL" id="WJXW01000006">
    <property type="protein sequence ID" value="KAF9735242.1"/>
    <property type="molecule type" value="Genomic_DNA"/>
</dbReference>
<reference evidence="7" key="1">
    <citation type="journal article" date="2020" name="Mol. Plant Microbe Interact.">
        <title>Genome Sequence of the Biocontrol Agent Coniothyrium minitans strain Conio (IMI 134523).</title>
        <authorList>
            <person name="Patel D."/>
            <person name="Shittu T.A."/>
            <person name="Baroncelli R."/>
            <person name="Muthumeenakshi S."/>
            <person name="Osborne T.H."/>
            <person name="Janganan T.K."/>
            <person name="Sreenivasaprasad S."/>
        </authorList>
    </citation>
    <scope>NUCLEOTIDE SEQUENCE</scope>
    <source>
        <strain evidence="7">Conio</strain>
    </source>
</reference>
<evidence type="ECO:0000256" key="1">
    <source>
        <dbReference type="ARBA" id="ARBA00004141"/>
    </source>
</evidence>
<keyword evidence="2 6" id="KW-0812">Transmembrane</keyword>
<feature type="transmembrane region" description="Helical" evidence="6">
    <location>
        <begin position="113"/>
        <end position="135"/>
    </location>
</feature>
<evidence type="ECO:0000313" key="8">
    <source>
        <dbReference type="Proteomes" id="UP000756921"/>
    </source>
</evidence>
<comment type="caution">
    <text evidence="7">The sequence shown here is derived from an EMBL/GenBank/DDBJ whole genome shotgun (WGS) entry which is preliminary data.</text>
</comment>
<dbReference type="GO" id="GO:0004930">
    <property type="term" value="F:G protein-coupled receptor activity"/>
    <property type="evidence" value="ECO:0007669"/>
    <property type="project" value="InterPro"/>
</dbReference>
<keyword evidence="3 6" id="KW-1133">Transmembrane helix</keyword>
<dbReference type="SUPFAM" id="SSF81321">
    <property type="entry name" value="Family A G protein-coupled receptor-like"/>
    <property type="match status" value="1"/>
</dbReference>
<dbReference type="Proteomes" id="UP000756921">
    <property type="component" value="Unassembled WGS sequence"/>
</dbReference>
<evidence type="ECO:0000256" key="4">
    <source>
        <dbReference type="ARBA" id="ARBA00023136"/>
    </source>
</evidence>
<dbReference type="InterPro" id="IPR000276">
    <property type="entry name" value="GPCR_Rhodpsn"/>
</dbReference>
<keyword evidence="4 6" id="KW-0472">Membrane</keyword>
<dbReference type="GO" id="GO:0005886">
    <property type="term" value="C:plasma membrane"/>
    <property type="evidence" value="ECO:0007669"/>
    <property type="project" value="TreeGrafter"/>
</dbReference>
<gene>
    <name evidence="7" type="ORF">PMIN01_06647</name>
</gene>
<feature type="transmembrane region" description="Helical" evidence="6">
    <location>
        <begin position="147"/>
        <end position="169"/>
    </location>
</feature>
<dbReference type="OrthoDB" id="100006at2759"/>
<proteinExistence type="predicted"/>
<evidence type="ECO:0000256" key="3">
    <source>
        <dbReference type="ARBA" id="ARBA00022989"/>
    </source>
</evidence>
<dbReference type="GO" id="GO:0007189">
    <property type="term" value="P:adenylate cyclase-activating G protein-coupled receptor signaling pathway"/>
    <property type="evidence" value="ECO:0007669"/>
    <property type="project" value="TreeGrafter"/>
</dbReference>
<evidence type="ECO:0000313" key="7">
    <source>
        <dbReference type="EMBL" id="KAF9735242.1"/>
    </source>
</evidence>
<organism evidence="7 8">
    <name type="scientific">Paraphaeosphaeria minitans</name>
    <dbReference type="NCBI Taxonomy" id="565426"/>
    <lineage>
        <taxon>Eukaryota</taxon>
        <taxon>Fungi</taxon>
        <taxon>Dikarya</taxon>
        <taxon>Ascomycota</taxon>
        <taxon>Pezizomycotina</taxon>
        <taxon>Dothideomycetes</taxon>
        <taxon>Pleosporomycetidae</taxon>
        <taxon>Pleosporales</taxon>
        <taxon>Massarineae</taxon>
        <taxon>Didymosphaeriaceae</taxon>
        <taxon>Paraphaeosphaeria</taxon>
    </lineage>
</organism>
<protein>
    <submittedName>
        <fullName evidence="7">Integral membrane protein</fullName>
    </submittedName>
</protein>
<comment type="subcellular location">
    <subcellularLocation>
        <location evidence="1">Membrane</location>
        <topology evidence="1">Multi-pass membrane protein</topology>
    </subcellularLocation>
</comment>
<feature type="transmembrane region" description="Helical" evidence="6">
    <location>
        <begin position="269"/>
        <end position="290"/>
    </location>
</feature>
<dbReference type="Pfam" id="PF00001">
    <property type="entry name" value="7tm_1"/>
    <property type="match status" value="1"/>
</dbReference>
<keyword evidence="8" id="KW-1185">Reference proteome</keyword>